<sequence>MRYAHGGAFRSPHLTGQSEQAWCLTLLTNAVETDGAVTNPCDHTATSRT</sequence>
<gene>
    <name evidence="1" type="ORF">ACFSJ0_37480</name>
</gene>
<organism evidence="1 2">
    <name type="scientific">Nonomuraea guangzhouensis</name>
    <dbReference type="NCBI Taxonomy" id="1291555"/>
    <lineage>
        <taxon>Bacteria</taxon>
        <taxon>Bacillati</taxon>
        <taxon>Actinomycetota</taxon>
        <taxon>Actinomycetes</taxon>
        <taxon>Streptosporangiales</taxon>
        <taxon>Streptosporangiaceae</taxon>
        <taxon>Nonomuraea</taxon>
    </lineage>
</organism>
<accession>A0ABW4GJ68</accession>
<name>A0ABW4GJ68_9ACTN</name>
<reference evidence="2" key="1">
    <citation type="journal article" date="2019" name="Int. J. Syst. Evol. Microbiol.">
        <title>The Global Catalogue of Microorganisms (GCM) 10K type strain sequencing project: providing services to taxonomists for standard genome sequencing and annotation.</title>
        <authorList>
            <consortium name="The Broad Institute Genomics Platform"/>
            <consortium name="The Broad Institute Genome Sequencing Center for Infectious Disease"/>
            <person name="Wu L."/>
            <person name="Ma J."/>
        </authorList>
    </citation>
    <scope>NUCLEOTIDE SEQUENCE [LARGE SCALE GENOMIC DNA]</scope>
    <source>
        <strain evidence="2">CGMCC 1.15399</strain>
    </source>
</reference>
<evidence type="ECO:0000313" key="1">
    <source>
        <dbReference type="EMBL" id="MFD1542795.1"/>
    </source>
</evidence>
<proteinExistence type="predicted"/>
<dbReference type="RefSeq" id="WP_372455098.1">
    <property type="nucleotide sequence ID" value="NZ_JAHKRM010000030.1"/>
</dbReference>
<evidence type="ECO:0000313" key="2">
    <source>
        <dbReference type="Proteomes" id="UP001597097"/>
    </source>
</evidence>
<keyword evidence="2" id="KW-1185">Reference proteome</keyword>
<protein>
    <submittedName>
        <fullName evidence="1">Uncharacterized protein</fullName>
    </submittedName>
</protein>
<dbReference type="EMBL" id="JBHUCM010000033">
    <property type="protein sequence ID" value="MFD1542795.1"/>
    <property type="molecule type" value="Genomic_DNA"/>
</dbReference>
<dbReference type="Proteomes" id="UP001597097">
    <property type="component" value="Unassembled WGS sequence"/>
</dbReference>
<comment type="caution">
    <text evidence="1">The sequence shown here is derived from an EMBL/GenBank/DDBJ whole genome shotgun (WGS) entry which is preliminary data.</text>
</comment>